<sequence>MAPQPLPPARARPAQVPRCPRSSHIPLYVRTKHESRSTAALRMRGTGASLLLTLLMADHKESQLPRPTLCSCFVFRGDTLMTTIHAKGKAWVAPTKNTPDPFYYLNQSRDHRSLAAEARWDRKPIALHDVNQIAARKICGSRAAGSDTQASRVTRRDSCGSSTRRAAAGARVSQMTPLSHDQCHHYRGVLHFQLPLPPIEPADRPRRPGIAPACRQVAVPPLDALASAAQGEAKGSTGGGERGGGAGERRQDLYPTCVPKSVISSHPSPFAPCLRPLLPAADVCSESPAFVELLLRDVDLYALSRGARSTSASPPAAHTVTVTDSFYCNRPVTTLSALTYDCP</sequence>
<dbReference type="Proteomes" id="UP001154114">
    <property type="component" value="Chromosome 14"/>
</dbReference>
<protein>
    <submittedName>
        <fullName evidence="2">Uncharacterized protein</fullName>
    </submittedName>
</protein>
<gene>
    <name evidence="2" type="ORF">CINC_LOCUS2762</name>
</gene>
<dbReference type="EMBL" id="LR824017">
    <property type="protein sequence ID" value="CAD0201084.1"/>
    <property type="molecule type" value="Genomic_DNA"/>
</dbReference>
<proteinExistence type="predicted"/>
<dbReference type="AlphaFoldDB" id="A0A9N8Q0A0"/>
<feature type="compositionally biased region" description="Pro residues" evidence="1">
    <location>
        <begin position="1"/>
        <end position="10"/>
    </location>
</feature>
<name>A0A9N8Q0A0_CHRIL</name>
<feature type="compositionally biased region" description="Gly residues" evidence="1">
    <location>
        <begin position="236"/>
        <end position="246"/>
    </location>
</feature>
<feature type="region of interest" description="Disordered" evidence="1">
    <location>
        <begin position="1"/>
        <end position="22"/>
    </location>
</feature>
<evidence type="ECO:0000313" key="3">
    <source>
        <dbReference type="Proteomes" id="UP001154114"/>
    </source>
</evidence>
<accession>A0A9N8Q0A0</accession>
<evidence type="ECO:0000313" key="2">
    <source>
        <dbReference type="EMBL" id="CAD0201084.1"/>
    </source>
</evidence>
<feature type="region of interest" description="Disordered" evidence="1">
    <location>
        <begin position="144"/>
        <end position="174"/>
    </location>
</feature>
<reference evidence="2" key="1">
    <citation type="submission" date="2021-12" db="EMBL/GenBank/DDBJ databases">
        <authorList>
            <person name="King R."/>
        </authorList>
    </citation>
    <scope>NUCLEOTIDE SEQUENCE</scope>
</reference>
<feature type="region of interest" description="Disordered" evidence="1">
    <location>
        <begin position="228"/>
        <end position="251"/>
    </location>
</feature>
<keyword evidence="3" id="KW-1185">Reference proteome</keyword>
<feature type="compositionally biased region" description="Low complexity" evidence="1">
    <location>
        <begin position="11"/>
        <end position="20"/>
    </location>
</feature>
<evidence type="ECO:0000256" key="1">
    <source>
        <dbReference type="SAM" id="MobiDB-lite"/>
    </source>
</evidence>
<organism evidence="2 3">
    <name type="scientific">Chrysodeixis includens</name>
    <name type="common">Soybean looper</name>
    <name type="synonym">Pseudoplusia includens</name>
    <dbReference type="NCBI Taxonomy" id="689277"/>
    <lineage>
        <taxon>Eukaryota</taxon>
        <taxon>Metazoa</taxon>
        <taxon>Ecdysozoa</taxon>
        <taxon>Arthropoda</taxon>
        <taxon>Hexapoda</taxon>
        <taxon>Insecta</taxon>
        <taxon>Pterygota</taxon>
        <taxon>Neoptera</taxon>
        <taxon>Endopterygota</taxon>
        <taxon>Lepidoptera</taxon>
        <taxon>Glossata</taxon>
        <taxon>Ditrysia</taxon>
        <taxon>Noctuoidea</taxon>
        <taxon>Noctuidae</taxon>
        <taxon>Plusiinae</taxon>
        <taxon>Chrysodeixis</taxon>
    </lineage>
</organism>